<evidence type="ECO:0000313" key="1">
    <source>
        <dbReference type="EMBL" id="QDU74254.1"/>
    </source>
</evidence>
<name>A0A518C4Z0_9BACT</name>
<organism evidence="1 2">
    <name type="scientific">Bremerella volcania</name>
    <dbReference type="NCBI Taxonomy" id="2527984"/>
    <lineage>
        <taxon>Bacteria</taxon>
        <taxon>Pseudomonadati</taxon>
        <taxon>Planctomycetota</taxon>
        <taxon>Planctomycetia</taxon>
        <taxon>Pirellulales</taxon>
        <taxon>Pirellulaceae</taxon>
        <taxon>Bremerella</taxon>
    </lineage>
</organism>
<dbReference type="OrthoDB" id="2078230at2"/>
<protein>
    <submittedName>
        <fullName evidence="1">Uncharacterized protein</fullName>
    </submittedName>
</protein>
<proteinExistence type="predicted"/>
<accession>A0A518C4Z0</accession>
<evidence type="ECO:0000313" key="2">
    <source>
        <dbReference type="Proteomes" id="UP000318626"/>
    </source>
</evidence>
<gene>
    <name evidence="1" type="ORF">Pan97_12610</name>
</gene>
<dbReference type="KEGG" id="bvo:Pan97_12610"/>
<dbReference type="RefSeq" id="WP_144971239.1">
    <property type="nucleotide sequence ID" value="NZ_CP036289.1"/>
</dbReference>
<dbReference type="Proteomes" id="UP000318626">
    <property type="component" value="Chromosome"/>
</dbReference>
<sequence>MRCGLTREVVVETLIELILDNKIGVIFGADDNPHIQRLGFGKPEDQSARISAEFQEACAYPRPPLLEPAVDESKYINEPYKHALALGEPQLAFRVFDLSVLEFYRNDPRYLYYANDMSGRICISDDHFQKGTIAESDEILLKTFGFAYDSEMNRGVAVFLRYLRDLSSEHQQIWKAKQLHGNYTLHPEYFNSSLGGIFPSHISIHDAFLAELYVVNCMAKAMGRKPLFRQDFGPNLEGKPPKFSFLIRPTASEFYSYILLLDQLLSENINVHFFGEDIEREEDVERQDGKVEVQRKGTIRILDEWTRKFFTFSDLEQWNACIAAMKRVRKLRQKPAHAVNEDHFNQQYFKEQREVILEAYRSIRTIRLLFARHPKVIEALVDVPNVLLESKVLPY</sequence>
<keyword evidence="2" id="KW-1185">Reference proteome</keyword>
<reference evidence="2" key="1">
    <citation type="submission" date="2019-02" db="EMBL/GenBank/DDBJ databases">
        <title>Deep-cultivation of Planctomycetes and their phenomic and genomic characterization uncovers novel biology.</title>
        <authorList>
            <person name="Wiegand S."/>
            <person name="Jogler M."/>
            <person name="Boedeker C."/>
            <person name="Pinto D."/>
            <person name="Vollmers J."/>
            <person name="Rivas-Marin E."/>
            <person name="Kohn T."/>
            <person name="Peeters S.H."/>
            <person name="Heuer A."/>
            <person name="Rast P."/>
            <person name="Oberbeckmann S."/>
            <person name="Bunk B."/>
            <person name="Jeske O."/>
            <person name="Meyerdierks A."/>
            <person name="Storesund J.E."/>
            <person name="Kallscheuer N."/>
            <person name="Luecker S."/>
            <person name="Lage O.M."/>
            <person name="Pohl T."/>
            <person name="Merkel B.J."/>
            <person name="Hornburger P."/>
            <person name="Mueller R.-W."/>
            <person name="Bruemmer F."/>
            <person name="Labrenz M."/>
            <person name="Spormann A.M."/>
            <person name="Op den Camp H."/>
            <person name="Overmann J."/>
            <person name="Amann R."/>
            <person name="Jetten M.S.M."/>
            <person name="Mascher T."/>
            <person name="Medema M.H."/>
            <person name="Devos D.P."/>
            <person name="Kaster A.-K."/>
            <person name="Ovreas L."/>
            <person name="Rohde M."/>
            <person name="Galperin M.Y."/>
            <person name="Jogler C."/>
        </authorList>
    </citation>
    <scope>NUCLEOTIDE SEQUENCE [LARGE SCALE GENOMIC DNA]</scope>
    <source>
        <strain evidence="2">Pan97</strain>
    </source>
</reference>
<dbReference type="AlphaFoldDB" id="A0A518C4Z0"/>
<dbReference type="EMBL" id="CP036289">
    <property type="protein sequence ID" value="QDU74254.1"/>
    <property type="molecule type" value="Genomic_DNA"/>
</dbReference>